<dbReference type="GO" id="GO:0046695">
    <property type="term" value="C:SLIK (SAGA-like) complex"/>
    <property type="evidence" value="ECO:0007669"/>
    <property type="project" value="InterPro"/>
</dbReference>
<feature type="domain" description="TATA box binding protein associated factor (TAF) histone-like fold" evidence="8">
    <location>
        <begin position="4"/>
        <end position="68"/>
    </location>
</feature>
<dbReference type="HOGENOM" id="CLU_021711_0_0_1"/>
<evidence type="ECO:0000256" key="5">
    <source>
        <dbReference type="ARBA" id="ARBA00023015"/>
    </source>
</evidence>
<comment type="subunit">
    <text evidence="3">The nucleosome is a histone octamer containing two molecules each of H2A, H2B, H3 and H4 assembled in one H3-H4 heterotetramer and two H2A-H2B heterodimers. The octamer wraps approximately 147 bp of DNA.</text>
</comment>
<dbReference type="GeneID" id="20231665"/>
<dbReference type="Proteomes" id="UP000030746">
    <property type="component" value="Unassembled WGS sequence"/>
</dbReference>
<evidence type="ECO:0000256" key="7">
    <source>
        <dbReference type="ARBA" id="ARBA00023242"/>
    </source>
</evidence>
<evidence type="ECO:0000313" key="10">
    <source>
        <dbReference type="Proteomes" id="UP000030746"/>
    </source>
</evidence>
<organism evidence="9 10">
    <name type="scientific">Lottia gigantea</name>
    <name type="common">Giant owl limpet</name>
    <dbReference type="NCBI Taxonomy" id="225164"/>
    <lineage>
        <taxon>Eukaryota</taxon>
        <taxon>Metazoa</taxon>
        <taxon>Spiralia</taxon>
        <taxon>Lophotrochozoa</taxon>
        <taxon>Mollusca</taxon>
        <taxon>Gastropoda</taxon>
        <taxon>Patellogastropoda</taxon>
        <taxon>Lottioidea</taxon>
        <taxon>Lottiidae</taxon>
        <taxon>Lottia</taxon>
    </lineage>
</organism>
<dbReference type="EMBL" id="KB201847">
    <property type="protein sequence ID" value="ESO94165.1"/>
    <property type="molecule type" value="Genomic_DNA"/>
</dbReference>
<dbReference type="GO" id="GO:0000124">
    <property type="term" value="C:SAGA complex"/>
    <property type="evidence" value="ECO:0007669"/>
    <property type="project" value="InterPro"/>
</dbReference>
<dbReference type="OMA" id="DTSIVCH"/>
<keyword evidence="10" id="KW-1185">Reference proteome</keyword>
<reference evidence="9 10" key="1">
    <citation type="journal article" date="2013" name="Nature">
        <title>Insights into bilaterian evolution from three spiralian genomes.</title>
        <authorList>
            <person name="Simakov O."/>
            <person name="Marletaz F."/>
            <person name="Cho S.J."/>
            <person name="Edsinger-Gonzales E."/>
            <person name="Havlak P."/>
            <person name="Hellsten U."/>
            <person name="Kuo D.H."/>
            <person name="Larsson T."/>
            <person name="Lv J."/>
            <person name="Arendt D."/>
            <person name="Savage R."/>
            <person name="Osoegawa K."/>
            <person name="de Jong P."/>
            <person name="Grimwood J."/>
            <person name="Chapman J.A."/>
            <person name="Shapiro H."/>
            <person name="Aerts A."/>
            <person name="Otillar R.P."/>
            <person name="Terry A.Y."/>
            <person name="Boore J.L."/>
            <person name="Grigoriev I.V."/>
            <person name="Lindberg D.R."/>
            <person name="Seaver E.C."/>
            <person name="Weisblat D.A."/>
            <person name="Putnam N.H."/>
            <person name="Rokhsar D.S."/>
        </authorList>
    </citation>
    <scope>NUCLEOTIDE SEQUENCE [LARGE SCALE GENOMIC DNA]</scope>
</reference>
<name>V4AG72_LOTGI</name>
<dbReference type="CTD" id="20231665"/>
<dbReference type="PANTHER" id="PTHR10221">
    <property type="entry name" value="TRANSCRIPTION INITIATION FACTOR TFIID SUBUNIT 6"/>
    <property type="match status" value="1"/>
</dbReference>
<dbReference type="GO" id="GO:0051123">
    <property type="term" value="P:RNA polymerase II preinitiation complex assembly"/>
    <property type="evidence" value="ECO:0007669"/>
    <property type="project" value="TreeGrafter"/>
</dbReference>
<dbReference type="GO" id="GO:0005669">
    <property type="term" value="C:transcription factor TFIID complex"/>
    <property type="evidence" value="ECO:0007669"/>
    <property type="project" value="InterPro"/>
</dbReference>
<proteinExistence type="inferred from homology"/>
<comment type="subcellular location">
    <subcellularLocation>
        <location evidence="1">Nucleus</location>
    </subcellularLocation>
</comment>
<dbReference type="Pfam" id="PF07571">
    <property type="entry name" value="TAF6_C"/>
    <property type="match status" value="1"/>
</dbReference>
<dbReference type="InterPro" id="IPR046344">
    <property type="entry name" value="TAF6_C_sf"/>
</dbReference>
<dbReference type="KEGG" id="lgi:LOTGIDRAFT_118839"/>
<keyword evidence="5" id="KW-0805">Transcription regulation</keyword>
<evidence type="ECO:0000256" key="6">
    <source>
        <dbReference type="ARBA" id="ARBA00023163"/>
    </source>
</evidence>
<dbReference type="InterPro" id="IPR004823">
    <property type="entry name" value="TAF_TATA-bd_Histone-like_dom"/>
</dbReference>
<dbReference type="Gene3D" id="1.25.40.770">
    <property type="entry name" value="TAF6, C-terminal HEAT repeat domain"/>
    <property type="match status" value="1"/>
</dbReference>
<dbReference type="SMART" id="SM00803">
    <property type="entry name" value="TAF"/>
    <property type="match status" value="1"/>
</dbReference>
<dbReference type="GO" id="GO:0016251">
    <property type="term" value="F:RNA polymerase II general transcription initiation factor activity"/>
    <property type="evidence" value="ECO:0007669"/>
    <property type="project" value="InterPro"/>
</dbReference>
<keyword evidence="6" id="KW-0804">Transcription</keyword>
<dbReference type="AlphaFoldDB" id="V4AG72"/>
<dbReference type="Gene3D" id="1.10.20.10">
    <property type="entry name" value="Histone, subunit A"/>
    <property type="match status" value="1"/>
</dbReference>
<dbReference type="GO" id="GO:0003713">
    <property type="term" value="F:transcription coactivator activity"/>
    <property type="evidence" value="ECO:0007669"/>
    <property type="project" value="TreeGrafter"/>
</dbReference>
<dbReference type="RefSeq" id="XP_009055014.1">
    <property type="nucleotide sequence ID" value="XM_009056766.1"/>
</dbReference>
<accession>V4AG72</accession>
<protein>
    <recommendedName>
        <fullName evidence="4">Histone H4</fullName>
    </recommendedName>
</protein>
<dbReference type="SUPFAM" id="SSF47113">
    <property type="entry name" value="Histone-fold"/>
    <property type="match status" value="1"/>
</dbReference>
<evidence type="ECO:0000259" key="8">
    <source>
        <dbReference type="SMART" id="SM00803"/>
    </source>
</evidence>
<sequence length="354" mass="40267">MSFAIIPKESIRMMGEASGYADLSDDVLSLISEDISYRIREVTMNSTQYMKHGKRRKLNTEDFNKALRQMDVQPVYGHGSGEVLTFKQNKEGDIHFVEDTEVNFCDIALGKHIPKNIGETTIKGKWFWFISGKGKKELSEDLLSYYNNITKSLLDIDPQVRMMALNDLRVNPNIVPLLSYFVNYVCYGVKTVSHDISKLTILLHAITSLINNPNLDFSPQPYLNLMVQAIMYNLTEPVATSFNNTNDHWSLRDYAARLLGEIVRKWSNPLNHLLYNTVKELKDVLFDLNKPFCSHYGAVMGLIALGTKTVEEILLPNLPSFWSHLNMAMEDTSIRNALVRADAYKVYGALLVSL</sequence>
<evidence type="ECO:0000256" key="2">
    <source>
        <dbReference type="ARBA" id="ARBA00007688"/>
    </source>
</evidence>
<dbReference type="GO" id="GO:0046982">
    <property type="term" value="F:protein heterodimerization activity"/>
    <property type="evidence" value="ECO:0007669"/>
    <property type="project" value="InterPro"/>
</dbReference>
<dbReference type="PANTHER" id="PTHR10221:SF22">
    <property type="entry name" value="TAF6-LIKE RNA POLYMERASE II P300_CBP-ASSOCIATED FACTOR-ASSOCIATED FACTOR 65 KDA SUBUNIT 6L"/>
    <property type="match status" value="1"/>
</dbReference>
<dbReference type="OrthoDB" id="6621890at2759"/>
<dbReference type="Pfam" id="PF02969">
    <property type="entry name" value="TAF"/>
    <property type="match status" value="1"/>
</dbReference>
<evidence type="ECO:0000256" key="1">
    <source>
        <dbReference type="ARBA" id="ARBA00004123"/>
    </source>
</evidence>
<keyword evidence="7" id="KW-0539">Nucleus</keyword>
<evidence type="ECO:0000313" key="9">
    <source>
        <dbReference type="EMBL" id="ESO94165.1"/>
    </source>
</evidence>
<dbReference type="CDD" id="cd08050">
    <property type="entry name" value="TAF6C"/>
    <property type="match status" value="1"/>
</dbReference>
<dbReference type="STRING" id="225164.V4AG72"/>
<dbReference type="InterPro" id="IPR016024">
    <property type="entry name" value="ARM-type_fold"/>
</dbReference>
<comment type="similarity">
    <text evidence="2">Belongs to the TAF6 family.</text>
</comment>
<dbReference type="InterPro" id="IPR037796">
    <property type="entry name" value="TAF6"/>
</dbReference>
<evidence type="ECO:0000256" key="4">
    <source>
        <dbReference type="ARBA" id="ARBA00020836"/>
    </source>
</evidence>
<gene>
    <name evidence="9" type="ORF">LOTGIDRAFT_118839</name>
</gene>
<dbReference type="InterPro" id="IPR011442">
    <property type="entry name" value="TAF6_C"/>
</dbReference>
<dbReference type="CDD" id="cd22932">
    <property type="entry name" value="HFD_TAF6L"/>
    <property type="match status" value="1"/>
</dbReference>
<dbReference type="InterPro" id="IPR009072">
    <property type="entry name" value="Histone-fold"/>
</dbReference>
<dbReference type="SUPFAM" id="SSF48371">
    <property type="entry name" value="ARM repeat"/>
    <property type="match status" value="1"/>
</dbReference>
<evidence type="ECO:0000256" key="3">
    <source>
        <dbReference type="ARBA" id="ARBA00011538"/>
    </source>
</evidence>